<evidence type="ECO:0000259" key="2">
    <source>
        <dbReference type="Pfam" id="PF02796"/>
    </source>
</evidence>
<organism evidence="3 4">
    <name type="scientific">Acetobacter malorum</name>
    <dbReference type="NCBI Taxonomy" id="178901"/>
    <lineage>
        <taxon>Bacteria</taxon>
        <taxon>Pseudomonadati</taxon>
        <taxon>Pseudomonadota</taxon>
        <taxon>Alphaproteobacteria</taxon>
        <taxon>Acetobacterales</taxon>
        <taxon>Acetobacteraceae</taxon>
        <taxon>Acetobacter</taxon>
    </lineage>
</organism>
<dbReference type="SUPFAM" id="SSF46689">
    <property type="entry name" value="Homeodomain-like"/>
    <property type="match status" value="1"/>
</dbReference>
<dbReference type="GO" id="GO:0000150">
    <property type="term" value="F:DNA strand exchange activity"/>
    <property type="evidence" value="ECO:0007669"/>
    <property type="project" value="InterPro"/>
</dbReference>
<dbReference type="PATRIC" id="fig|178901.16.peg.4004"/>
<dbReference type="InterPro" id="IPR006120">
    <property type="entry name" value="Resolvase_HTH_dom"/>
</dbReference>
<feature type="region of interest" description="Disordered" evidence="1">
    <location>
        <begin position="1"/>
        <end position="25"/>
    </location>
</feature>
<accession>A0A177G6X4</accession>
<reference evidence="3 4" key="1">
    <citation type="submission" date="2016-03" db="EMBL/GenBank/DDBJ databases">
        <title>Draft genome sequence of Acetobacter malorum CECT 7742, a strain isolated from strawberry vinegar.</title>
        <authorList>
            <person name="Sainz F."/>
            <person name="Mas A."/>
            <person name="Torija M.J."/>
        </authorList>
    </citation>
    <scope>NUCLEOTIDE SEQUENCE [LARGE SCALE GENOMIC DNA]</scope>
    <source>
        <strain evidence="3 4">CECT 7742</strain>
    </source>
</reference>
<dbReference type="EMBL" id="LVHD01000128">
    <property type="protein sequence ID" value="OAG75115.1"/>
    <property type="molecule type" value="Genomic_DNA"/>
</dbReference>
<dbReference type="Proteomes" id="UP000077349">
    <property type="component" value="Unassembled WGS sequence"/>
</dbReference>
<comment type="caution">
    <text evidence="3">The sequence shown here is derived from an EMBL/GenBank/DDBJ whole genome shotgun (WGS) entry which is preliminary data.</text>
</comment>
<dbReference type="Pfam" id="PF02796">
    <property type="entry name" value="HTH_7"/>
    <property type="match status" value="1"/>
</dbReference>
<dbReference type="GO" id="GO:0003677">
    <property type="term" value="F:DNA binding"/>
    <property type="evidence" value="ECO:0007669"/>
    <property type="project" value="InterPro"/>
</dbReference>
<feature type="compositionally biased region" description="Basic and acidic residues" evidence="1">
    <location>
        <begin position="1"/>
        <end position="23"/>
    </location>
</feature>
<evidence type="ECO:0000256" key="1">
    <source>
        <dbReference type="SAM" id="MobiDB-lite"/>
    </source>
</evidence>
<name>A0A177G6X4_9PROT</name>
<dbReference type="AlphaFoldDB" id="A0A177G6X4"/>
<proteinExistence type="predicted"/>
<protein>
    <submittedName>
        <fullName evidence="3">Helix-turn-helix domain of resolvase</fullName>
    </submittedName>
</protein>
<gene>
    <name evidence="3" type="ORF">Amal_03716</name>
</gene>
<feature type="domain" description="Resolvase HTH" evidence="2">
    <location>
        <begin position="2"/>
        <end position="44"/>
    </location>
</feature>
<evidence type="ECO:0000313" key="3">
    <source>
        <dbReference type="EMBL" id="OAG75115.1"/>
    </source>
</evidence>
<evidence type="ECO:0000313" key="4">
    <source>
        <dbReference type="Proteomes" id="UP000077349"/>
    </source>
</evidence>
<dbReference type="Gene3D" id="1.10.10.60">
    <property type="entry name" value="Homeodomain-like"/>
    <property type="match status" value="1"/>
</dbReference>
<dbReference type="InterPro" id="IPR009057">
    <property type="entry name" value="Homeodomain-like_sf"/>
</dbReference>
<sequence length="45" mass="5358">MGKKEKLSPLAREDVRKSHKEGQSIRSIAKRYRVSRDTVYRVLRE</sequence>